<sequence length="200" mass="21073">MLLAWAMNFLTFFTATCFLLALPGPTNTLLATSGAGIGISRSLRLLVAELFGYLAAIALLRLALGPVVSGIPLAAVVLRVAVSVYILGLAVMLWRVNARELRGGAVVTFRQVLITTLLNPKAMVFAFLLLPLQAGLFELLPWLGMIALQIVTAGAAWIALGATLGGGARRLGYPEIITRTGAVTLVAVTGLIWLQSFLSA</sequence>
<dbReference type="KEGG" id="bja:bll6893"/>
<keyword evidence="2" id="KW-1003">Cell membrane</keyword>
<dbReference type="RefSeq" id="WP_011089631.1">
    <property type="nucleotide sequence ID" value="NC_004463.1"/>
</dbReference>
<proteinExistence type="predicted"/>
<evidence type="ECO:0000313" key="8">
    <source>
        <dbReference type="Proteomes" id="UP000002526"/>
    </source>
</evidence>
<dbReference type="GO" id="GO:0005886">
    <property type="term" value="C:plasma membrane"/>
    <property type="evidence" value="ECO:0000318"/>
    <property type="project" value="GO_Central"/>
</dbReference>
<dbReference type="InParanoid" id="Q89F08"/>
<dbReference type="GO" id="GO:0015171">
    <property type="term" value="F:amino acid transmembrane transporter activity"/>
    <property type="evidence" value="ECO:0000318"/>
    <property type="project" value="GO_Central"/>
</dbReference>
<keyword evidence="3 6" id="KW-0812">Transmembrane</keyword>
<dbReference type="GeneID" id="46493860"/>
<dbReference type="InterPro" id="IPR001123">
    <property type="entry name" value="LeuE-type"/>
</dbReference>
<dbReference type="GO" id="GO:0033228">
    <property type="term" value="P:cysteine export across plasma membrane"/>
    <property type="evidence" value="ECO:0000318"/>
    <property type="project" value="GO_Central"/>
</dbReference>
<dbReference type="PANTHER" id="PTHR30086:SF20">
    <property type="entry name" value="ARGININE EXPORTER PROTEIN ARGO-RELATED"/>
    <property type="match status" value="1"/>
</dbReference>
<evidence type="ECO:0000256" key="4">
    <source>
        <dbReference type="ARBA" id="ARBA00022989"/>
    </source>
</evidence>
<dbReference type="HOGENOM" id="CLU_095995_1_0_5"/>
<dbReference type="PATRIC" id="fig|224911.5.peg.7064"/>
<feature type="transmembrane region" description="Helical" evidence="6">
    <location>
        <begin position="176"/>
        <end position="194"/>
    </location>
</feature>
<reference evidence="8" key="1">
    <citation type="journal article" date="2002" name="DNA Res.">
        <title>Complete genomic sequence of nitrogen-fixing symbiotic bacterium Bradyrhizobium japonicum USDA110.</title>
        <authorList>
            <person name="Kaneko T."/>
            <person name="Nakamura Y."/>
            <person name="Sato S."/>
            <person name="Minamisawa K."/>
            <person name="Uchiumi T."/>
            <person name="Sasamoto S."/>
            <person name="Watanabe A."/>
            <person name="Idesawa K."/>
            <person name="Iriguchi M."/>
            <person name="Kawashima K."/>
            <person name="Kohara M."/>
            <person name="Matsumoto M."/>
            <person name="Shimpo S."/>
            <person name="Tsuruoka H."/>
            <person name="Wada T."/>
            <person name="Yamada M."/>
            <person name="Tabata S."/>
        </authorList>
    </citation>
    <scope>NUCLEOTIDE SEQUENCE [LARGE SCALE GENOMIC DNA]</scope>
    <source>
        <strain evidence="8">JCM 10833 / BCRC 13528 / IAM 13628 / NBRC 14792 / USDA 110</strain>
    </source>
</reference>
<evidence type="ECO:0000256" key="2">
    <source>
        <dbReference type="ARBA" id="ARBA00022475"/>
    </source>
</evidence>
<keyword evidence="5 6" id="KW-0472">Membrane</keyword>
<comment type="subcellular location">
    <subcellularLocation>
        <location evidence="1">Cell membrane</location>
        <topology evidence="1">Multi-pass membrane protein</topology>
    </subcellularLocation>
</comment>
<feature type="transmembrane region" description="Helical" evidence="6">
    <location>
        <begin position="142"/>
        <end position="164"/>
    </location>
</feature>
<feature type="transmembrane region" description="Helical" evidence="6">
    <location>
        <begin position="46"/>
        <end position="64"/>
    </location>
</feature>
<evidence type="ECO:0000313" key="7">
    <source>
        <dbReference type="EMBL" id="BAC52158.1"/>
    </source>
</evidence>
<keyword evidence="8" id="KW-1185">Reference proteome</keyword>
<dbReference type="PANTHER" id="PTHR30086">
    <property type="entry name" value="ARGININE EXPORTER PROTEIN ARGO"/>
    <property type="match status" value="1"/>
</dbReference>
<dbReference type="AlphaFoldDB" id="Q89F08"/>
<organism evidence="7 8">
    <name type="scientific">Bradyrhizobium diazoefficiens (strain JCM 10833 / BCRC 13528 / IAM 13628 / NBRC 14792 / USDA 110)</name>
    <dbReference type="NCBI Taxonomy" id="224911"/>
    <lineage>
        <taxon>Bacteria</taxon>
        <taxon>Pseudomonadati</taxon>
        <taxon>Pseudomonadota</taxon>
        <taxon>Alphaproteobacteria</taxon>
        <taxon>Hyphomicrobiales</taxon>
        <taxon>Nitrobacteraceae</taxon>
        <taxon>Bradyrhizobium</taxon>
    </lineage>
</organism>
<feature type="transmembrane region" description="Helical" evidence="6">
    <location>
        <begin position="76"/>
        <end position="96"/>
    </location>
</feature>
<dbReference type="OrthoDB" id="6710777at2"/>
<keyword evidence="4 6" id="KW-1133">Transmembrane helix</keyword>
<evidence type="ECO:0000256" key="6">
    <source>
        <dbReference type="SAM" id="Phobius"/>
    </source>
</evidence>
<protein>
    <submittedName>
        <fullName evidence="7">Bll6893 protein</fullName>
    </submittedName>
</protein>
<gene>
    <name evidence="7" type="ordered locus">bll6893</name>
</gene>
<evidence type="ECO:0000256" key="1">
    <source>
        <dbReference type="ARBA" id="ARBA00004651"/>
    </source>
</evidence>
<dbReference type="EnsemblBacteria" id="BAC52158">
    <property type="protein sequence ID" value="BAC52158"/>
    <property type="gene ID" value="BAC52158"/>
</dbReference>
<accession>Q89F08</accession>
<dbReference type="EMBL" id="BA000040">
    <property type="protein sequence ID" value="BAC52158.1"/>
    <property type="molecule type" value="Genomic_DNA"/>
</dbReference>
<evidence type="ECO:0000256" key="5">
    <source>
        <dbReference type="ARBA" id="ARBA00023136"/>
    </source>
</evidence>
<evidence type="ECO:0000256" key="3">
    <source>
        <dbReference type="ARBA" id="ARBA00022692"/>
    </source>
</evidence>
<dbReference type="eggNOG" id="COG1280">
    <property type="taxonomic scope" value="Bacteria"/>
</dbReference>
<name>Q89F08_BRADU</name>
<feature type="transmembrane region" description="Helical" evidence="6">
    <location>
        <begin position="108"/>
        <end position="130"/>
    </location>
</feature>
<dbReference type="Proteomes" id="UP000002526">
    <property type="component" value="Chromosome"/>
</dbReference>